<evidence type="ECO:0000259" key="14">
    <source>
        <dbReference type="Pfam" id="PF01292"/>
    </source>
</evidence>
<dbReference type="SUPFAM" id="SSF81342">
    <property type="entry name" value="Transmembrane di-heme cytochromes"/>
    <property type="match status" value="1"/>
</dbReference>
<dbReference type="RefSeq" id="WP_034336820.1">
    <property type="nucleotide sequence ID" value="NZ_CAMXCH010000001.1"/>
</dbReference>
<sequence>MNNSYTLTAKILHWLMAAIFIFVWCLAFYSNHLIFDTNTDALQHTLIGLHKNIATTIIFLFFIRIFWRYTHPAPKLPDTMSPIMKKLAHIMHIILYLALILMPITGCLLSWSAGYQAPVLYLFNLPDIIQKNPELKAILKPTHVYLSWVVGVMVIGHIASALKHRFIDKDSVFNSMMFK</sequence>
<organism evidence="15 16">
    <name type="scientific">Commensalibacter papalotli</name>
    <name type="common">ex Botero et al. 2024</name>
    <dbReference type="NCBI Taxonomy" id="2972766"/>
    <lineage>
        <taxon>Bacteria</taxon>
        <taxon>Pseudomonadati</taxon>
        <taxon>Pseudomonadota</taxon>
        <taxon>Alphaproteobacteria</taxon>
        <taxon>Acetobacterales</taxon>
        <taxon>Acetobacteraceae</taxon>
    </lineage>
</organism>
<protein>
    <submittedName>
        <fullName evidence="15">Cytochrome b561 (CybB) (PDB:5OC0)</fullName>
    </submittedName>
</protein>
<keyword evidence="4" id="KW-1003">Cell membrane</keyword>
<keyword evidence="5" id="KW-0349">Heme</keyword>
<keyword evidence="7" id="KW-0479">Metal-binding</keyword>
<evidence type="ECO:0000256" key="12">
    <source>
        <dbReference type="ARBA" id="ARBA00037975"/>
    </source>
</evidence>
<gene>
    <name evidence="15" type="ORF">R83534S58_LOCUS34</name>
</gene>
<keyword evidence="16" id="KW-1185">Reference proteome</keyword>
<dbReference type="Gene3D" id="1.20.950.20">
    <property type="entry name" value="Transmembrane di-heme cytochromes, Chain C"/>
    <property type="match status" value="1"/>
</dbReference>
<keyword evidence="11 13" id="KW-0472">Membrane</keyword>
<dbReference type="InterPro" id="IPR011577">
    <property type="entry name" value="Cyt_b561_bac/Ni-Hgenase"/>
</dbReference>
<evidence type="ECO:0000256" key="9">
    <source>
        <dbReference type="ARBA" id="ARBA00022989"/>
    </source>
</evidence>
<evidence type="ECO:0000256" key="2">
    <source>
        <dbReference type="ARBA" id="ARBA00004651"/>
    </source>
</evidence>
<keyword evidence="3" id="KW-0813">Transport</keyword>
<proteinExistence type="inferred from homology"/>
<dbReference type="PANTHER" id="PTHR30529">
    <property type="entry name" value="CYTOCHROME B561"/>
    <property type="match status" value="1"/>
</dbReference>
<evidence type="ECO:0000256" key="5">
    <source>
        <dbReference type="ARBA" id="ARBA00022617"/>
    </source>
</evidence>
<evidence type="ECO:0000256" key="10">
    <source>
        <dbReference type="ARBA" id="ARBA00023004"/>
    </source>
</evidence>
<evidence type="ECO:0000256" key="1">
    <source>
        <dbReference type="ARBA" id="ARBA00001970"/>
    </source>
</evidence>
<reference evidence="15" key="1">
    <citation type="submission" date="2022-10" db="EMBL/GenBank/DDBJ databases">
        <authorList>
            <person name="Botero Cardona J."/>
        </authorList>
    </citation>
    <scope>NUCLEOTIDE SEQUENCE</scope>
    <source>
        <strain evidence="15">R-83534</strain>
    </source>
</reference>
<dbReference type="Pfam" id="PF01292">
    <property type="entry name" value="Ni_hydr_CYTB"/>
    <property type="match status" value="1"/>
</dbReference>
<accession>A0ABM9HHU1</accession>
<comment type="similarity">
    <text evidence="12">Belongs to the cytochrome b561 family.</text>
</comment>
<keyword evidence="8" id="KW-0249">Electron transport</keyword>
<dbReference type="InterPro" id="IPR052168">
    <property type="entry name" value="Cytochrome_b561_oxidase"/>
</dbReference>
<dbReference type="EMBL" id="CAMXCH010000001">
    <property type="protein sequence ID" value="CAI3922727.1"/>
    <property type="molecule type" value="Genomic_DNA"/>
</dbReference>
<keyword evidence="10" id="KW-0408">Iron</keyword>
<evidence type="ECO:0000313" key="16">
    <source>
        <dbReference type="Proteomes" id="UP001154272"/>
    </source>
</evidence>
<name>A0ABM9HHU1_9PROT</name>
<feature type="domain" description="Cytochrome b561 bacterial/Ni-hydrogenase" evidence="14">
    <location>
        <begin position="5"/>
        <end position="178"/>
    </location>
</feature>
<evidence type="ECO:0000256" key="3">
    <source>
        <dbReference type="ARBA" id="ARBA00022448"/>
    </source>
</evidence>
<keyword evidence="6 13" id="KW-0812">Transmembrane</keyword>
<dbReference type="InterPro" id="IPR016174">
    <property type="entry name" value="Di-haem_cyt_TM"/>
</dbReference>
<comment type="cofactor">
    <cofactor evidence="1">
        <name>heme b</name>
        <dbReference type="ChEBI" id="CHEBI:60344"/>
    </cofactor>
</comment>
<evidence type="ECO:0000256" key="4">
    <source>
        <dbReference type="ARBA" id="ARBA00022475"/>
    </source>
</evidence>
<evidence type="ECO:0000256" key="13">
    <source>
        <dbReference type="SAM" id="Phobius"/>
    </source>
</evidence>
<comment type="subcellular location">
    <subcellularLocation>
        <location evidence="2">Cell membrane</location>
        <topology evidence="2">Multi-pass membrane protein</topology>
    </subcellularLocation>
</comment>
<evidence type="ECO:0000256" key="7">
    <source>
        <dbReference type="ARBA" id="ARBA00022723"/>
    </source>
</evidence>
<dbReference type="Proteomes" id="UP001154272">
    <property type="component" value="Unassembled WGS sequence"/>
</dbReference>
<evidence type="ECO:0000256" key="8">
    <source>
        <dbReference type="ARBA" id="ARBA00022982"/>
    </source>
</evidence>
<feature type="transmembrane region" description="Helical" evidence="13">
    <location>
        <begin position="12"/>
        <end position="29"/>
    </location>
</feature>
<dbReference type="PANTHER" id="PTHR30529:SF1">
    <property type="entry name" value="CYTOCHROME B561 HOMOLOG 2"/>
    <property type="match status" value="1"/>
</dbReference>
<keyword evidence="9 13" id="KW-1133">Transmembrane helix</keyword>
<evidence type="ECO:0000256" key="11">
    <source>
        <dbReference type="ARBA" id="ARBA00023136"/>
    </source>
</evidence>
<comment type="caution">
    <text evidence="15">The sequence shown here is derived from an EMBL/GenBank/DDBJ whole genome shotgun (WGS) entry which is preliminary data.</text>
</comment>
<feature type="transmembrane region" description="Helical" evidence="13">
    <location>
        <begin position="49"/>
        <end position="67"/>
    </location>
</feature>
<evidence type="ECO:0000313" key="15">
    <source>
        <dbReference type="EMBL" id="CAI3922727.1"/>
    </source>
</evidence>
<feature type="transmembrane region" description="Helical" evidence="13">
    <location>
        <begin position="87"/>
        <end position="111"/>
    </location>
</feature>
<evidence type="ECO:0000256" key="6">
    <source>
        <dbReference type="ARBA" id="ARBA00022692"/>
    </source>
</evidence>
<feature type="transmembrane region" description="Helical" evidence="13">
    <location>
        <begin position="145"/>
        <end position="162"/>
    </location>
</feature>